<dbReference type="EMBL" id="FITM01000142">
    <property type="protein sequence ID" value="CZB20619.1"/>
    <property type="molecule type" value="Genomic_DNA"/>
</dbReference>
<sequence>MASKPGTRLNRLSLVLFSLTSRARLWQGRPIFNRKAIIEAVAPASHGVGR</sequence>
<dbReference type="Proteomes" id="UP000182631">
    <property type="component" value="Unassembled WGS sequence"/>
</dbReference>
<evidence type="ECO:0000313" key="1">
    <source>
        <dbReference type="EMBL" id="CZB20619.1"/>
    </source>
</evidence>
<evidence type="ECO:0000313" key="2">
    <source>
        <dbReference type="Proteomes" id="UP000182631"/>
    </source>
</evidence>
<dbReference type="AlphaFoldDB" id="A0A161KJW1"/>
<gene>
    <name evidence="1" type="ORF">FLM9_1270</name>
</gene>
<accession>A0A161KJW1</accession>
<reference evidence="2" key="1">
    <citation type="submission" date="2016-02" db="EMBL/GenBank/DDBJ databases">
        <authorList>
            <person name="liu f."/>
        </authorList>
    </citation>
    <scope>NUCLEOTIDE SEQUENCE [LARGE SCALE GENOMIC DNA]</scope>
</reference>
<name>A0A161KJW1_9SYNE</name>
<protein>
    <submittedName>
        <fullName evidence="1">Uncharacterized protein</fullName>
    </submittedName>
</protein>
<keyword evidence="2" id="KW-1185">Reference proteome</keyword>
<proteinExistence type="predicted"/>
<organism evidence="1 2">
    <name type="scientific">Candidatus Synechococcus spongiarum</name>
    <dbReference type="NCBI Taxonomy" id="431041"/>
    <lineage>
        <taxon>Bacteria</taxon>
        <taxon>Bacillati</taxon>
        <taxon>Cyanobacteriota</taxon>
        <taxon>Cyanophyceae</taxon>
        <taxon>Synechococcales</taxon>
        <taxon>Synechococcaceae</taxon>
        <taxon>Synechococcus</taxon>
    </lineage>
</organism>